<dbReference type="KEGG" id="tes:BW730_00190"/>
<dbReference type="PANTHER" id="PTHR42818:SF1">
    <property type="entry name" value="SULFOPYRUVATE DECARBOXYLASE"/>
    <property type="match status" value="1"/>
</dbReference>
<dbReference type="InterPro" id="IPR029061">
    <property type="entry name" value="THDP-binding"/>
</dbReference>
<dbReference type="CDD" id="cd07035">
    <property type="entry name" value="TPP_PYR_POX_like"/>
    <property type="match status" value="1"/>
</dbReference>
<evidence type="ECO:0000256" key="2">
    <source>
        <dbReference type="ARBA" id="ARBA00023052"/>
    </source>
</evidence>
<dbReference type="AlphaFoldDB" id="A0A1Q2CJE0"/>
<evidence type="ECO:0000256" key="3">
    <source>
        <dbReference type="ARBA" id="ARBA00023239"/>
    </source>
</evidence>
<dbReference type="Pfam" id="PF02776">
    <property type="entry name" value="TPP_enzyme_N"/>
    <property type="match status" value="1"/>
</dbReference>
<dbReference type="GO" id="GO:0000287">
    <property type="term" value="F:magnesium ion binding"/>
    <property type="evidence" value="ECO:0007669"/>
    <property type="project" value="UniProtKB-ARBA"/>
</dbReference>
<gene>
    <name evidence="6" type="ORF">BW730_00190</name>
</gene>
<evidence type="ECO:0000313" key="6">
    <source>
        <dbReference type="EMBL" id="AQP46227.1"/>
    </source>
</evidence>
<dbReference type="InterPro" id="IPR017684">
    <property type="entry name" value="Phosphono-pyrv_decarboxylase"/>
</dbReference>
<dbReference type="SUPFAM" id="SSF52518">
    <property type="entry name" value="Thiamin diphosphate-binding fold (THDP-binding)"/>
    <property type="match status" value="2"/>
</dbReference>
<dbReference type="Proteomes" id="UP000188145">
    <property type="component" value="Chromosome"/>
</dbReference>
<protein>
    <submittedName>
        <fullName evidence="6">Phosphonopyruvate decarboxylase</fullName>
    </submittedName>
</protein>
<feature type="domain" description="Thiamine pyrophosphate enzyme N-terminal TPP-binding" evidence="5">
    <location>
        <begin position="10"/>
        <end position="119"/>
    </location>
</feature>
<evidence type="ECO:0000256" key="1">
    <source>
        <dbReference type="ARBA" id="ARBA00022793"/>
    </source>
</evidence>
<proteinExistence type="predicted"/>
<dbReference type="Gene3D" id="3.40.50.970">
    <property type="match status" value="2"/>
</dbReference>
<dbReference type="NCBIfam" id="TIGR03297">
    <property type="entry name" value="Ppyr-DeCO2ase"/>
    <property type="match status" value="1"/>
</dbReference>
<dbReference type="InterPro" id="IPR051818">
    <property type="entry name" value="TPP_dependent_decarboxylase"/>
</dbReference>
<accession>A0A1Q2CJE0</accession>
<reference evidence="7" key="1">
    <citation type="submission" date="2017-02" db="EMBL/GenBank/DDBJ databases">
        <title>Tessaracoccus aquaemaris sp. nov., isolated from the intestine of a Korean rockfish, Sebastes schlegelii, in a marine aquaculture pond.</title>
        <authorList>
            <person name="Tak E.J."/>
            <person name="Bae J.-W."/>
        </authorList>
    </citation>
    <scope>NUCLEOTIDE SEQUENCE [LARGE SCALE GENOMIC DNA]</scope>
    <source>
        <strain evidence="7">NSG39</strain>
    </source>
</reference>
<keyword evidence="2" id="KW-0786">Thiamine pyrophosphate</keyword>
<dbReference type="FunFam" id="3.40.50.970:FF:000100">
    <property type="entry name" value="Putative phosphonopyruvate decarboxylase"/>
    <property type="match status" value="1"/>
</dbReference>
<feature type="domain" description="Thiamine pyrophosphate enzyme TPP-binding" evidence="4">
    <location>
        <begin position="208"/>
        <end position="343"/>
    </location>
</feature>
<name>A0A1Q2CJE0_9ACTN</name>
<sequence length="374" mass="40199">MSRIETPEFYDYLVENGVDLFAGVPDSLLQDLCACIDDRSPRERNIVTANEGNAVGLACGYHVATGRFAAVYLQNSGLGNIVNPVLSLAHPEVYSVPMLLIVGWRGEPGVKDEPQHVAQGRLTPALLDGLEIPYQVLDPDSWREQVDGALDTMRETNAPVAILVRKGTFSSYAFAKRATALDLTLSREEALEQVLEAIGPDAFVVSTTGKTSREVFEIRERREQGHAHDFLTVGGMGHSASIAMGMALGTDEPVYCVDGDGAFLMHMGSAAVIAQQAKDNYRYVLINNGAHESVGGQATVAFDIDIEAVLRGVGFENVETVRSADALPDAMARLSDRPRSALIIETAQGSRADLGRPTVTPLANKANMMLELGG</sequence>
<keyword evidence="3" id="KW-0456">Lyase</keyword>
<evidence type="ECO:0000259" key="5">
    <source>
        <dbReference type="Pfam" id="PF02776"/>
    </source>
</evidence>
<organism evidence="6 7">
    <name type="scientific">Tessaracoccus aquimaris</name>
    <dbReference type="NCBI Taxonomy" id="1332264"/>
    <lineage>
        <taxon>Bacteria</taxon>
        <taxon>Bacillati</taxon>
        <taxon>Actinomycetota</taxon>
        <taxon>Actinomycetes</taxon>
        <taxon>Propionibacteriales</taxon>
        <taxon>Propionibacteriaceae</taxon>
        <taxon>Tessaracoccus</taxon>
    </lineage>
</organism>
<dbReference type="STRING" id="1332264.BW730_00190"/>
<dbReference type="PANTHER" id="PTHR42818">
    <property type="entry name" value="SULFOPYRUVATE DECARBOXYLASE SUBUNIT ALPHA"/>
    <property type="match status" value="1"/>
</dbReference>
<dbReference type="GO" id="GO:0030976">
    <property type="term" value="F:thiamine pyrophosphate binding"/>
    <property type="evidence" value="ECO:0007669"/>
    <property type="project" value="InterPro"/>
</dbReference>
<evidence type="ECO:0000313" key="7">
    <source>
        <dbReference type="Proteomes" id="UP000188145"/>
    </source>
</evidence>
<dbReference type="GO" id="GO:0032923">
    <property type="term" value="P:organic phosphonate biosynthetic process"/>
    <property type="evidence" value="ECO:0007669"/>
    <property type="project" value="InterPro"/>
</dbReference>
<evidence type="ECO:0000259" key="4">
    <source>
        <dbReference type="Pfam" id="PF02775"/>
    </source>
</evidence>
<keyword evidence="1" id="KW-0210">Decarboxylase</keyword>
<dbReference type="OrthoDB" id="9785953at2"/>
<dbReference type="Pfam" id="PF02775">
    <property type="entry name" value="TPP_enzyme_C"/>
    <property type="match status" value="1"/>
</dbReference>
<dbReference type="GO" id="GO:0033980">
    <property type="term" value="F:phosphonopyruvate decarboxylase activity"/>
    <property type="evidence" value="ECO:0007669"/>
    <property type="project" value="InterPro"/>
</dbReference>
<dbReference type="EMBL" id="CP019606">
    <property type="protein sequence ID" value="AQP46227.1"/>
    <property type="molecule type" value="Genomic_DNA"/>
</dbReference>
<keyword evidence="7" id="KW-1185">Reference proteome</keyword>
<dbReference type="RefSeq" id="WP_077684543.1">
    <property type="nucleotide sequence ID" value="NZ_CP019606.1"/>
</dbReference>
<keyword evidence="6" id="KW-0670">Pyruvate</keyword>
<dbReference type="InterPro" id="IPR011766">
    <property type="entry name" value="TPP_enzyme_TPP-bd"/>
</dbReference>
<dbReference type="InterPro" id="IPR012001">
    <property type="entry name" value="Thiamin_PyroP_enz_TPP-bd_dom"/>
</dbReference>